<reference evidence="1 2" key="1">
    <citation type="submission" date="2017-06" db="EMBL/GenBank/DDBJ databases">
        <title>Complete genome sequence of Idiomarina piscisalsi strain 10PY1A isolated from soil of Soudi Arabia.</title>
        <authorList>
            <person name="Kim M.-C."/>
            <person name="Jung B.K."/>
            <person name="Budiyanto F."/>
            <person name="Nzila A."/>
            <person name="Shin J.-H."/>
        </authorList>
    </citation>
    <scope>NUCLEOTIDE SEQUENCE [LARGE SCALE GENOMIC DNA]</scope>
    <source>
        <strain evidence="1 2">10PY1A</strain>
    </source>
</reference>
<dbReference type="Proteomes" id="UP000197717">
    <property type="component" value="Chromosome"/>
</dbReference>
<keyword evidence="2" id="KW-1185">Reference proteome</keyword>
<evidence type="ECO:0008006" key="3">
    <source>
        <dbReference type="Google" id="ProtNLM"/>
    </source>
</evidence>
<protein>
    <recommendedName>
        <fullName evidence="3">HNH endonuclease</fullName>
    </recommendedName>
</protein>
<sequence length="217" mass="25107">MPCYYRGCDNEADTKEHVPPKAFFPKDQRNQLLTVPSCKSHNNSKTNDDTYVLAHICMNASPSNGAREIFTQKILPQLGYNESVFRKMLLKGSERYDNGTVRYRVDVERFDDFFTALSMGIVYKACDNQLPESYSIAHIYHNFKDDNETPEYRALKESISRLYSGTPMHFLDFGELDARNEKIYSVKVFGMPEFRSSITVDHLFFGIFRVTSMLSKK</sequence>
<proteinExistence type="predicted"/>
<organism evidence="1 2">
    <name type="scientific">Idiomarina piscisalsi</name>
    <dbReference type="NCBI Taxonomy" id="1096243"/>
    <lineage>
        <taxon>Bacteria</taxon>
        <taxon>Pseudomonadati</taxon>
        <taxon>Pseudomonadota</taxon>
        <taxon>Gammaproteobacteria</taxon>
        <taxon>Alteromonadales</taxon>
        <taxon>Idiomarinaceae</taxon>
        <taxon>Idiomarina</taxon>
    </lineage>
</organism>
<evidence type="ECO:0000313" key="2">
    <source>
        <dbReference type="Proteomes" id="UP000197717"/>
    </source>
</evidence>
<name>A0ABN5AUA6_9GAMM</name>
<accession>A0ABN5AUA6</accession>
<evidence type="ECO:0000313" key="1">
    <source>
        <dbReference type="EMBL" id="ASG66935.1"/>
    </source>
</evidence>
<dbReference type="EMBL" id="CP022133">
    <property type="protein sequence ID" value="ASG66935.1"/>
    <property type="molecule type" value="Genomic_DNA"/>
</dbReference>
<gene>
    <name evidence="1" type="ORF">CEW91_07895</name>
</gene>